<dbReference type="GO" id="GO:0003904">
    <property type="term" value="F:deoxyribodipyrimidine photo-lyase activity"/>
    <property type="evidence" value="ECO:0007669"/>
    <property type="project" value="TreeGrafter"/>
</dbReference>
<keyword evidence="10" id="KW-1185">Reference proteome</keyword>
<proteinExistence type="inferred from homology"/>
<feature type="binding site" evidence="5">
    <location>
        <begin position="397"/>
        <end position="401"/>
    </location>
    <ligand>
        <name>FAD</name>
        <dbReference type="ChEBI" id="CHEBI:57692"/>
    </ligand>
</feature>
<dbReference type="InterPro" id="IPR014133">
    <property type="entry name" value="Cry_DASH"/>
</dbReference>
<dbReference type="NCBIfam" id="TIGR02765">
    <property type="entry name" value="crypto_DASH"/>
    <property type="match status" value="1"/>
</dbReference>
<feature type="binding site" evidence="5">
    <location>
        <begin position="445"/>
        <end position="452"/>
    </location>
    <ligand>
        <name>FAD</name>
        <dbReference type="ChEBI" id="CHEBI:57692"/>
    </ligand>
</feature>
<feature type="binding site" evidence="5">
    <location>
        <position position="384"/>
    </location>
    <ligand>
        <name>FAD</name>
        <dbReference type="ChEBI" id="CHEBI:57692"/>
    </ligand>
</feature>
<dbReference type="InterPro" id="IPR002081">
    <property type="entry name" value="Cryptochrome/DNA_photolyase_1"/>
</dbReference>
<dbReference type="InterPro" id="IPR014729">
    <property type="entry name" value="Rossmann-like_a/b/a_fold"/>
</dbReference>
<dbReference type="PANTHER" id="PTHR11455">
    <property type="entry name" value="CRYPTOCHROME"/>
    <property type="match status" value="1"/>
</dbReference>
<feature type="region of interest" description="Disordered" evidence="7">
    <location>
        <begin position="655"/>
        <end position="738"/>
    </location>
</feature>
<feature type="binding site" evidence="5">
    <location>
        <begin position="585"/>
        <end position="587"/>
    </location>
    <ligand>
        <name>FAD</name>
        <dbReference type="ChEBI" id="CHEBI:57692"/>
    </ligand>
</feature>
<dbReference type="GO" id="GO:0000719">
    <property type="term" value="P:photoreactive repair"/>
    <property type="evidence" value="ECO:0007669"/>
    <property type="project" value="TreeGrafter"/>
</dbReference>
<dbReference type="SUPFAM" id="SSF48173">
    <property type="entry name" value="Cryptochrome/photolyase FAD-binding domain"/>
    <property type="match status" value="1"/>
</dbReference>
<dbReference type="GO" id="GO:0003684">
    <property type="term" value="F:damaged DNA binding"/>
    <property type="evidence" value="ECO:0007669"/>
    <property type="project" value="TreeGrafter"/>
</dbReference>
<dbReference type="PROSITE" id="PS51645">
    <property type="entry name" value="PHR_CRY_ALPHA_BETA"/>
    <property type="match status" value="1"/>
</dbReference>
<dbReference type="InterPro" id="IPR005101">
    <property type="entry name" value="Cryptochr/Photolyase_FAD-bd"/>
</dbReference>
<dbReference type="AlphaFoldDB" id="A0A8K0NR07"/>
<comment type="cofactor">
    <cofactor evidence="6">
        <name>(6R)-5,10-methylene-5,6,7,8-tetrahydrofolate</name>
        <dbReference type="ChEBI" id="CHEBI:15636"/>
    </cofactor>
    <text evidence="6">Binds 1 5,10-methenyltetrahydrofolate (MTHF) per subunit.</text>
</comment>
<evidence type="ECO:0000256" key="1">
    <source>
        <dbReference type="ARBA" id="ARBA00005862"/>
    </source>
</evidence>
<dbReference type="Gene3D" id="1.10.579.10">
    <property type="entry name" value="DNA Cyclobutane Dipyrimidine Photolyase, subunit A, domain 3"/>
    <property type="match status" value="1"/>
</dbReference>
<dbReference type="InterPro" id="IPR036134">
    <property type="entry name" value="Crypto/Photolyase_FAD-like_sf"/>
</dbReference>
<dbReference type="InterPro" id="IPR006050">
    <property type="entry name" value="DNA_photolyase_N"/>
</dbReference>
<evidence type="ECO:0000256" key="7">
    <source>
        <dbReference type="SAM" id="MobiDB-lite"/>
    </source>
</evidence>
<keyword evidence="4 6" id="KW-0157">Chromophore</keyword>
<dbReference type="Pfam" id="PF00875">
    <property type="entry name" value="DNA_photolyase"/>
    <property type="match status" value="1"/>
</dbReference>
<evidence type="ECO:0000256" key="5">
    <source>
        <dbReference type="PIRSR" id="PIRSR602081-1"/>
    </source>
</evidence>
<dbReference type="SUPFAM" id="SSF52425">
    <property type="entry name" value="Cryptochrome/photolyase, N-terminal domain"/>
    <property type="match status" value="1"/>
</dbReference>
<feature type="domain" description="Photolyase/cryptochrome alpha/beta" evidence="8">
    <location>
        <begin position="11"/>
        <end position="234"/>
    </location>
</feature>
<name>A0A8K0NR07_9TREE</name>
<comment type="similarity">
    <text evidence="1 6">Belongs to the DNA photolyase class-1 family.</text>
</comment>
<feature type="compositionally biased region" description="Low complexity" evidence="7">
    <location>
        <begin position="113"/>
        <end position="132"/>
    </location>
</feature>
<dbReference type="PRINTS" id="PR00147">
    <property type="entry name" value="DNAPHOTLYASE"/>
</dbReference>
<evidence type="ECO:0000259" key="8">
    <source>
        <dbReference type="PROSITE" id="PS51645"/>
    </source>
</evidence>
<evidence type="ECO:0000313" key="10">
    <source>
        <dbReference type="Proteomes" id="UP000812966"/>
    </source>
</evidence>
<accession>A0A8K0NR07</accession>
<feature type="compositionally biased region" description="Basic and acidic residues" evidence="7">
    <location>
        <begin position="79"/>
        <end position="98"/>
    </location>
</feature>
<dbReference type="Pfam" id="PF03441">
    <property type="entry name" value="FAD_binding_7"/>
    <property type="match status" value="1"/>
</dbReference>
<dbReference type="PANTHER" id="PTHR11455:SF22">
    <property type="entry name" value="CRYPTOCHROME DASH"/>
    <property type="match status" value="1"/>
</dbReference>
<keyword evidence="2 5" id="KW-0285">Flavoprotein</keyword>
<feature type="compositionally biased region" description="Gly residues" evidence="7">
    <location>
        <begin position="679"/>
        <end position="693"/>
    </location>
</feature>
<protein>
    <recommendedName>
        <fullName evidence="6">Cryptochrome DASH</fullName>
    </recommendedName>
</protein>
<gene>
    <name evidence="9" type="ORF">FFLO_05841</name>
</gene>
<comment type="function">
    <text evidence="6">May have a photoreceptor function.</text>
</comment>
<dbReference type="Gene3D" id="1.25.40.80">
    <property type="match status" value="1"/>
</dbReference>
<dbReference type="InterPro" id="IPR036155">
    <property type="entry name" value="Crypto/Photolyase_N_sf"/>
</dbReference>
<evidence type="ECO:0000256" key="3">
    <source>
        <dbReference type="ARBA" id="ARBA00022827"/>
    </source>
</evidence>
<comment type="caution">
    <text evidence="9">The sequence shown here is derived from an EMBL/GenBank/DDBJ whole genome shotgun (WGS) entry which is preliminary data.</text>
</comment>
<evidence type="ECO:0000313" key="9">
    <source>
        <dbReference type="EMBL" id="KAG7528983.1"/>
    </source>
</evidence>
<sequence length="738" mass="81692">MPPSSKSQPQKVIIQLHYNDLRTHDSPVLSHVHSKQSSEEGITHFLPIYVFDERVVALSCVPGYEEFALRSTSTSAEGQAEKDEKREKQEKQEKEEARPTTIRGLGDLPRLPPSSSSTSSSPTSSSPSTSSSNLSKIPHPKTRLGSFHKTSRHRLKFLTESVFDLRQSYRGMGGDLINGGGGEQGGEGDGGRYEVTEVWMQKEVSTEEVHFQRRLRAILEPYGTVLKLVDSKPMVAPEDLPFGIEDTPDLYTSYRKQVEGLGEEMIRPPSPLPDKLKPIPRLPSSLSKSMYLLPENLCSTEVFLPYLLAPLLAQPDLGDPLAPIPIPTSDSEWDSYTSKLPKDDPRSAFPFVGGETSALARLDDYLGKYLDEGKVLGGTKAMGYKDTRNGLLGEGFSTKFSAWLANGSMSGRYAGWRVGQLMQSLANEGKLSKHVEGNVYWIQFELHWRDYFYYVSQKFSRMRSFNTERLRKARRMPPDSPAPGEAGTASSLFNLGGFQEVLKPHESAKTIDNWKPFDLSDPEDKARLFFQGKTGVPFLDAALKEISATGYMSNRMRQNVASYFTVDLYIDWRVAAEWFESLLVDHDVCSNSGNWQYQASGVGLDARASRQFNQIKQANQYDVGDNYVKTWVPALRDVDETFIQTPWLLSDQEKAKLDYPSKPLSEGPDWKRHYRTFNGHGGGNGGGGGGFGGKGRDGGGNRGGKRGRGGHHGHGSGGGKNKGKGGRADRGNKQLAAE</sequence>
<dbReference type="Gene3D" id="3.40.50.620">
    <property type="entry name" value="HUPs"/>
    <property type="match status" value="1"/>
</dbReference>
<organism evidence="9 10">
    <name type="scientific">Filobasidium floriforme</name>
    <dbReference type="NCBI Taxonomy" id="5210"/>
    <lineage>
        <taxon>Eukaryota</taxon>
        <taxon>Fungi</taxon>
        <taxon>Dikarya</taxon>
        <taxon>Basidiomycota</taxon>
        <taxon>Agaricomycotina</taxon>
        <taxon>Tremellomycetes</taxon>
        <taxon>Filobasidiales</taxon>
        <taxon>Filobasidiaceae</taxon>
        <taxon>Filobasidium</taxon>
    </lineage>
</organism>
<evidence type="ECO:0000256" key="2">
    <source>
        <dbReference type="ARBA" id="ARBA00022630"/>
    </source>
</evidence>
<feature type="compositionally biased region" description="Basic residues" evidence="7">
    <location>
        <begin position="703"/>
        <end position="714"/>
    </location>
</feature>
<dbReference type="GO" id="GO:0071949">
    <property type="term" value="F:FAD binding"/>
    <property type="evidence" value="ECO:0007669"/>
    <property type="project" value="TreeGrafter"/>
</dbReference>
<keyword evidence="3 5" id="KW-0274">FAD</keyword>
<dbReference type="EMBL" id="JABELV010000161">
    <property type="protein sequence ID" value="KAG7528983.1"/>
    <property type="molecule type" value="Genomic_DNA"/>
</dbReference>
<evidence type="ECO:0000256" key="4">
    <source>
        <dbReference type="ARBA" id="ARBA00022991"/>
    </source>
</evidence>
<comment type="cofactor">
    <cofactor evidence="5 6">
        <name>FAD</name>
        <dbReference type="ChEBI" id="CHEBI:57692"/>
    </cofactor>
    <text evidence="5 6">Binds 1 FAD per subunit.</text>
</comment>
<feature type="region of interest" description="Disordered" evidence="7">
    <location>
        <begin position="69"/>
        <end position="148"/>
    </location>
</feature>
<dbReference type="Proteomes" id="UP000812966">
    <property type="component" value="Unassembled WGS sequence"/>
</dbReference>
<reference evidence="9" key="1">
    <citation type="submission" date="2020-04" db="EMBL/GenBank/DDBJ databases">
        <title>Analysis of mating type loci in Filobasidium floriforme.</title>
        <authorList>
            <person name="Nowrousian M."/>
        </authorList>
    </citation>
    <scope>NUCLEOTIDE SEQUENCE</scope>
    <source>
        <strain evidence="9">CBS 6242</strain>
    </source>
</reference>
<evidence type="ECO:0000256" key="6">
    <source>
        <dbReference type="RuleBase" id="RU367151"/>
    </source>
</evidence>